<dbReference type="EMBL" id="JAVXUO010001578">
    <property type="protein sequence ID" value="KAK2980915.1"/>
    <property type="molecule type" value="Genomic_DNA"/>
</dbReference>
<sequence>MNGFTIDLIHRDSRFSPFYNPAAHHDTVFHDRRPIARRNTRFRPYPESTGKRGEFSFLMKISIGSPPTAD</sequence>
<keyword evidence="2" id="KW-1185">Reference proteome</keyword>
<evidence type="ECO:0000313" key="2">
    <source>
        <dbReference type="Proteomes" id="UP001187471"/>
    </source>
</evidence>
<name>A0AA88REW3_9ASTE</name>
<dbReference type="AlphaFoldDB" id="A0AA88REW3"/>
<evidence type="ECO:0000313" key="1">
    <source>
        <dbReference type="EMBL" id="KAK2980915.1"/>
    </source>
</evidence>
<proteinExistence type="predicted"/>
<gene>
    <name evidence="1" type="ORF">RJ640_001699</name>
</gene>
<accession>A0AA88REW3</accession>
<comment type="caution">
    <text evidence="1">The sequence shown here is derived from an EMBL/GenBank/DDBJ whole genome shotgun (WGS) entry which is preliminary data.</text>
</comment>
<organism evidence="1 2">
    <name type="scientific">Escallonia rubra</name>
    <dbReference type="NCBI Taxonomy" id="112253"/>
    <lineage>
        <taxon>Eukaryota</taxon>
        <taxon>Viridiplantae</taxon>
        <taxon>Streptophyta</taxon>
        <taxon>Embryophyta</taxon>
        <taxon>Tracheophyta</taxon>
        <taxon>Spermatophyta</taxon>
        <taxon>Magnoliopsida</taxon>
        <taxon>eudicotyledons</taxon>
        <taxon>Gunneridae</taxon>
        <taxon>Pentapetalae</taxon>
        <taxon>asterids</taxon>
        <taxon>campanulids</taxon>
        <taxon>Escalloniales</taxon>
        <taxon>Escalloniaceae</taxon>
        <taxon>Escallonia</taxon>
    </lineage>
</organism>
<protein>
    <submittedName>
        <fullName evidence="1">Uncharacterized protein</fullName>
    </submittedName>
</protein>
<reference evidence="1" key="1">
    <citation type="submission" date="2022-12" db="EMBL/GenBank/DDBJ databases">
        <title>Draft genome assemblies for two species of Escallonia (Escalloniales).</title>
        <authorList>
            <person name="Chanderbali A."/>
            <person name="Dervinis C."/>
            <person name="Anghel I."/>
            <person name="Soltis D."/>
            <person name="Soltis P."/>
            <person name="Zapata F."/>
        </authorList>
    </citation>
    <scope>NUCLEOTIDE SEQUENCE</scope>
    <source>
        <strain evidence="1">UCBG92.1500</strain>
        <tissue evidence="1">Leaf</tissue>
    </source>
</reference>
<dbReference type="Proteomes" id="UP001187471">
    <property type="component" value="Unassembled WGS sequence"/>
</dbReference>